<reference evidence="2 3" key="1">
    <citation type="journal article" date="2010" name="Stand. Genomic Sci.">
        <title>Complete genome sequence of Spirosoma linguale type strain (1).</title>
        <authorList>
            <person name="Lail K."/>
            <person name="Sikorski J."/>
            <person name="Saunders E."/>
            <person name="Lapidus A."/>
            <person name="Glavina Del Rio T."/>
            <person name="Copeland A."/>
            <person name="Tice H."/>
            <person name="Cheng J.-F."/>
            <person name="Lucas S."/>
            <person name="Nolan M."/>
            <person name="Bruce D."/>
            <person name="Goodwin L."/>
            <person name="Pitluck S."/>
            <person name="Ivanova N."/>
            <person name="Mavromatis K."/>
            <person name="Ovchinnikova G."/>
            <person name="Pati A."/>
            <person name="Chen A."/>
            <person name="Palaniappan K."/>
            <person name="Land M."/>
            <person name="Hauser L."/>
            <person name="Chang Y.-J."/>
            <person name="Jeffries C.D."/>
            <person name="Chain P."/>
            <person name="Brettin T."/>
            <person name="Detter J.C."/>
            <person name="Schuetze A."/>
            <person name="Rohde M."/>
            <person name="Tindall B.J."/>
            <person name="Goeker M."/>
            <person name="Bristow J."/>
            <person name="Eisen J.A."/>
            <person name="Markowitz V."/>
            <person name="Hugenholtz P."/>
            <person name="Kyrpides N.C."/>
            <person name="Klenk H.-P."/>
            <person name="Chen F."/>
        </authorList>
    </citation>
    <scope>NUCLEOTIDE SEQUENCE [LARGE SCALE GENOMIC DNA]</scope>
    <source>
        <strain evidence="3">ATCC 33905 / DSM 74 / LMG 10896 / Claus 1</strain>
    </source>
</reference>
<dbReference type="Proteomes" id="UP000002028">
    <property type="component" value="Plasmid pSLIN01"/>
</dbReference>
<keyword evidence="1" id="KW-1133">Transmembrane helix</keyword>
<evidence type="ECO:0000313" key="3">
    <source>
        <dbReference type="Proteomes" id="UP000002028"/>
    </source>
</evidence>
<evidence type="ECO:0000313" key="2">
    <source>
        <dbReference type="EMBL" id="ADB42645.1"/>
    </source>
</evidence>
<organism evidence="2 3">
    <name type="scientific">Spirosoma linguale (strain ATCC 33905 / DSM 74 / LMG 10896 / Claus 1)</name>
    <dbReference type="NCBI Taxonomy" id="504472"/>
    <lineage>
        <taxon>Bacteria</taxon>
        <taxon>Pseudomonadati</taxon>
        <taxon>Bacteroidota</taxon>
        <taxon>Cytophagia</taxon>
        <taxon>Cytophagales</taxon>
        <taxon>Cytophagaceae</taxon>
        <taxon>Spirosoma</taxon>
    </lineage>
</organism>
<feature type="transmembrane region" description="Helical" evidence="1">
    <location>
        <begin position="38"/>
        <end position="56"/>
    </location>
</feature>
<sequence length="62" mass="7030">MDIAQTTLASRPYFFVNNQLTDLHKWFKNEAHLLISDYGIGGLVIGLLLLTILLRVSRDQSV</sequence>
<name>D2QV13_SPILD</name>
<accession>D2QV13</accession>
<protein>
    <submittedName>
        <fullName evidence="2">Uncharacterized protein</fullName>
    </submittedName>
</protein>
<keyword evidence="2" id="KW-0614">Plasmid</keyword>
<keyword evidence="1" id="KW-0472">Membrane</keyword>
<evidence type="ECO:0000256" key="1">
    <source>
        <dbReference type="SAM" id="Phobius"/>
    </source>
</evidence>
<gene>
    <name evidence="2" type="ordered locus">Slin_6689</name>
</gene>
<dbReference type="HOGENOM" id="CLU_2901960_0_0_10"/>
<dbReference type="KEGG" id="sli:Slin_6689"/>
<geneLocation type="plasmid" evidence="2 3">
    <name>pSLIN01</name>
</geneLocation>
<keyword evidence="3" id="KW-1185">Reference proteome</keyword>
<proteinExistence type="predicted"/>
<dbReference type="EMBL" id="CP001770">
    <property type="protein sequence ID" value="ADB42645.1"/>
    <property type="molecule type" value="Genomic_DNA"/>
</dbReference>
<keyword evidence="1" id="KW-0812">Transmembrane</keyword>
<dbReference type="AlphaFoldDB" id="D2QV13"/>